<feature type="compositionally biased region" description="Polar residues" evidence="18">
    <location>
        <begin position="922"/>
        <end position="931"/>
    </location>
</feature>
<feature type="region of interest" description="Disordered" evidence="18">
    <location>
        <begin position="1125"/>
        <end position="1145"/>
    </location>
</feature>
<evidence type="ECO:0000256" key="1">
    <source>
        <dbReference type="ARBA" id="ARBA00004123"/>
    </source>
</evidence>
<dbReference type="PROSITE" id="PS00107">
    <property type="entry name" value="PROTEIN_KINASE_ATP"/>
    <property type="match status" value="1"/>
</dbReference>
<evidence type="ECO:0000313" key="20">
    <source>
        <dbReference type="EMBL" id="KAK1328956.1"/>
    </source>
</evidence>
<accession>A0AA40HE12</accession>
<dbReference type="GO" id="GO:0005737">
    <property type="term" value="C:cytoplasm"/>
    <property type="evidence" value="ECO:0007669"/>
    <property type="project" value="UniProtKB-ARBA"/>
</dbReference>
<feature type="region of interest" description="Disordered" evidence="18">
    <location>
        <begin position="1076"/>
        <end position="1110"/>
    </location>
</feature>
<keyword evidence="10" id="KW-0832">Ubl conjugation</keyword>
<organism evidence="20 21">
    <name type="scientific">Cnephaeus nilssonii</name>
    <name type="common">Northern bat</name>
    <name type="synonym">Eptesicus nilssonii</name>
    <dbReference type="NCBI Taxonomy" id="3371016"/>
    <lineage>
        <taxon>Eukaryota</taxon>
        <taxon>Metazoa</taxon>
        <taxon>Chordata</taxon>
        <taxon>Craniata</taxon>
        <taxon>Vertebrata</taxon>
        <taxon>Euteleostomi</taxon>
        <taxon>Mammalia</taxon>
        <taxon>Eutheria</taxon>
        <taxon>Laurasiatheria</taxon>
        <taxon>Chiroptera</taxon>
        <taxon>Yangochiroptera</taxon>
        <taxon>Vespertilionidae</taxon>
        <taxon>Cnephaeus</taxon>
    </lineage>
</organism>
<dbReference type="PANTHER" id="PTHR24058">
    <property type="entry name" value="DUAL SPECIFICITY PROTEIN KINASE"/>
    <property type="match status" value="1"/>
</dbReference>
<dbReference type="GO" id="GO:0004674">
    <property type="term" value="F:protein serine/threonine kinase activity"/>
    <property type="evidence" value="ECO:0007669"/>
    <property type="project" value="UniProtKB-KW"/>
</dbReference>
<proteinExistence type="inferred from homology"/>
<evidence type="ECO:0000256" key="6">
    <source>
        <dbReference type="ARBA" id="ARBA00022679"/>
    </source>
</evidence>
<comment type="catalytic activity">
    <reaction evidence="14">
        <text>L-threonyl-[protein] + ATP = O-phospho-L-threonyl-[protein] + ADP + H(+)</text>
        <dbReference type="Rhea" id="RHEA:46608"/>
        <dbReference type="Rhea" id="RHEA-COMP:11060"/>
        <dbReference type="Rhea" id="RHEA-COMP:11605"/>
        <dbReference type="ChEBI" id="CHEBI:15378"/>
        <dbReference type="ChEBI" id="CHEBI:30013"/>
        <dbReference type="ChEBI" id="CHEBI:30616"/>
        <dbReference type="ChEBI" id="CHEBI:61977"/>
        <dbReference type="ChEBI" id="CHEBI:456216"/>
        <dbReference type="EC" id="2.7.11.1"/>
    </reaction>
</comment>
<name>A0AA40HE12_CNENI</name>
<dbReference type="GO" id="GO:0007224">
    <property type="term" value="P:smoothened signaling pathway"/>
    <property type="evidence" value="ECO:0007669"/>
    <property type="project" value="TreeGrafter"/>
</dbReference>
<comment type="similarity">
    <text evidence="16">Belongs to the protein kinase superfamily. CMGC Ser/Thr protein kinase family. HIPK subfamily.</text>
</comment>
<gene>
    <name evidence="20" type="ORF">QTO34_011126</name>
</gene>
<dbReference type="GO" id="GO:0042771">
    <property type="term" value="P:intrinsic apoptotic signaling pathway in response to DNA damage by p53 class mediator"/>
    <property type="evidence" value="ECO:0007669"/>
    <property type="project" value="TreeGrafter"/>
</dbReference>
<evidence type="ECO:0000256" key="8">
    <source>
        <dbReference type="ARBA" id="ARBA00022777"/>
    </source>
</evidence>
<dbReference type="PROSITE" id="PS50011">
    <property type="entry name" value="PROTEIN_KINASE_DOM"/>
    <property type="match status" value="1"/>
</dbReference>
<dbReference type="PROSITE" id="PS00108">
    <property type="entry name" value="PROTEIN_KINASE_ST"/>
    <property type="match status" value="1"/>
</dbReference>
<dbReference type="Proteomes" id="UP001177744">
    <property type="component" value="Unassembled WGS sequence"/>
</dbReference>
<dbReference type="InterPro" id="IPR000719">
    <property type="entry name" value="Prot_kinase_dom"/>
</dbReference>
<evidence type="ECO:0000256" key="14">
    <source>
        <dbReference type="ARBA" id="ARBA00047899"/>
    </source>
</evidence>
<feature type="binding site" evidence="17">
    <location>
        <position position="297"/>
    </location>
    <ligand>
        <name>ATP</name>
        <dbReference type="ChEBI" id="CHEBI:30616"/>
    </ligand>
</feature>
<comment type="caution">
    <text evidence="20">The sequence shown here is derived from an EMBL/GenBank/DDBJ whole genome shotgun (WGS) entry which is preliminary data.</text>
</comment>
<feature type="region of interest" description="Disordered" evidence="18">
    <location>
        <begin position="979"/>
        <end position="1024"/>
    </location>
</feature>
<evidence type="ECO:0000256" key="10">
    <source>
        <dbReference type="ARBA" id="ARBA00022843"/>
    </source>
</evidence>
<keyword evidence="21" id="KW-1185">Reference proteome</keyword>
<dbReference type="GO" id="GO:0016605">
    <property type="term" value="C:PML body"/>
    <property type="evidence" value="ECO:0007669"/>
    <property type="project" value="TreeGrafter"/>
</dbReference>
<feature type="compositionally biased region" description="Low complexity" evidence="18">
    <location>
        <begin position="982"/>
        <end position="995"/>
    </location>
</feature>
<comment type="catalytic activity">
    <reaction evidence="15">
        <text>L-seryl-[protein] + ATP = O-phospho-L-seryl-[protein] + ADP + H(+)</text>
        <dbReference type="Rhea" id="RHEA:17989"/>
        <dbReference type="Rhea" id="RHEA-COMP:9863"/>
        <dbReference type="Rhea" id="RHEA-COMP:11604"/>
        <dbReference type="ChEBI" id="CHEBI:15378"/>
        <dbReference type="ChEBI" id="CHEBI:29999"/>
        <dbReference type="ChEBI" id="CHEBI:30616"/>
        <dbReference type="ChEBI" id="CHEBI:83421"/>
        <dbReference type="ChEBI" id="CHEBI:456216"/>
        <dbReference type="EC" id="2.7.11.1"/>
    </reaction>
</comment>
<keyword evidence="9 17" id="KW-0067">ATP-binding</keyword>
<sequence>MYVSCEADLEVWLRGKLLLSAVTFPKLSFKEKNKIKKLKGNQDLEFGRRERWPALRFVVTSRAPACVDAGRARFLSCAGMASQLQFSPPSVSSSAFCSAKKLKIEPSGWDVSGQSSNDKYYTHSKTLPATQGQANSSHQVANFNIPAYDQGLLLPAPAVEHIVVTAADSSASAATSTFQSSQTLTHRSNVSLLEPYQKCGLKRKSEEVDSNGSVQIIEEHPPLMLQNRTVVGAAATTTTVTTKSSSSSGEGDYQLVQHEILCSMTNSYEVLEFLGRGTFGQVAKCWKRSTKEIVAIKILKNHPSYARQGQIEVSILSRLSSENADEYNFVRSYECFQHKNHTCLVFEMLEQNLYDFLKQNKFSPLPLKYIRPILQQVATALMKLKSLGLIHADLKPENIMLVDPVRQPYRVKVIDFGSASHVSKAVCSTYLQAPEIILGLPFCEAIDMWSLGCVIAELFLGWPLYPGASEYDQIRYISQTQGLPAEYLLSAGTKTTRFFNRDPNLGYPLWRLKTPEEHELETGIKSKEARKYIFNCLDDMAQVNMSTDLEGTDMLAEKADRREYIDLLKKMLTIDADKRITPLKTLNHQFVTMTHLLDFPHSNHVKSCFQNMEICKRRVHMYDTVSQIKSPFTTHVAPNTSTNLTMSFSNQLNTVHNQASVLASSSTAAAATLSLANSDVSLLNYQSALYPSSAAPVPGVAQQGVSLQPGTTQICTQTDPFQQTFIVCPPAFQTGLQATTKHSGFPVRMDNAVPIVPQAPAAQPLQIPSGVLTQGSCTPLMVATLHPQVATITPQYAVPFTLSCAAGRPALVEQTAAVLQAWPGGTQQILLPSTWQQLPGVALHNSVQPTAECPLAWQPVQHCHAAAVLAHQPCDTGHCAAPECWRCPCRQTTAVQFPAFEEEQASIPWLGAVPSEPHLPITPSSPVQDQHQPIIIPDTPSPPVSVITIRSDTDEEEDNKYKPNSSGLKARSNVISYVTVNDSPDSDSSLSSPYSTENLSALRGNSGPLLEGPGRGVGDGPGTRTIIVPPLKTQLGDCTVAAQASGLLSTKTKPVASVSGQSSGCCITPTGYRAQRGGTSAAQPLNLSQNQQSSSAPTSQERSSNPAPRRQQAFVAPLSQAPYAFQHGSPIHSTGHPHLAPAPAHLPSQPHLYTYAAPTSAAALGSTSSIAHLFSPQGSSRHAAAYTTHPSTLVHQVPVSVGPSLLTSASVAPAQYQHQFATQSYIGSSRGSTIYTGYPLSPTKISQYSYL</sequence>
<dbReference type="SMART" id="SM00220">
    <property type="entry name" value="S_TKc"/>
    <property type="match status" value="1"/>
</dbReference>
<dbReference type="EC" id="2.7.11.1" evidence="2"/>
<dbReference type="InterPro" id="IPR008271">
    <property type="entry name" value="Ser/Thr_kinase_AS"/>
</dbReference>
<reference evidence="20" key="1">
    <citation type="submission" date="2023-06" db="EMBL/GenBank/DDBJ databases">
        <title>Reference genome for the Northern bat (Eptesicus nilssonii), a most northern bat species.</title>
        <authorList>
            <person name="Laine V.N."/>
            <person name="Pulliainen A.T."/>
            <person name="Lilley T.M."/>
        </authorList>
    </citation>
    <scope>NUCLEOTIDE SEQUENCE</scope>
    <source>
        <strain evidence="20">BLF_Eptnil</strain>
        <tissue evidence="20">Kidney</tissue>
    </source>
</reference>
<protein>
    <recommendedName>
        <fullName evidence="2">non-specific serine/threonine protein kinase</fullName>
        <ecNumber evidence="2">2.7.11.1</ecNumber>
    </recommendedName>
</protein>
<dbReference type="InterPro" id="IPR011009">
    <property type="entry name" value="Kinase-like_dom_sf"/>
</dbReference>
<evidence type="ECO:0000256" key="2">
    <source>
        <dbReference type="ARBA" id="ARBA00012513"/>
    </source>
</evidence>
<evidence type="ECO:0000256" key="3">
    <source>
        <dbReference type="ARBA" id="ARBA00022499"/>
    </source>
</evidence>
<dbReference type="GO" id="GO:0004713">
    <property type="term" value="F:protein tyrosine kinase activity"/>
    <property type="evidence" value="ECO:0007669"/>
    <property type="project" value="TreeGrafter"/>
</dbReference>
<evidence type="ECO:0000256" key="16">
    <source>
        <dbReference type="ARBA" id="ARBA00061380"/>
    </source>
</evidence>
<keyword evidence="3" id="KW-1017">Isopeptide bond</keyword>
<dbReference type="InterPro" id="IPR050494">
    <property type="entry name" value="Ser_Thr_dual-spec_kinase"/>
</dbReference>
<keyword evidence="12" id="KW-0804">Transcription</keyword>
<keyword evidence="7 17" id="KW-0547">Nucleotide-binding</keyword>
<evidence type="ECO:0000256" key="18">
    <source>
        <dbReference type="SAM" id="MobiDB-lite"/>
    </source>
</evidence>
<feature type="compositionally biased region" description="Low complexity" evidence="18">
    <location>
        <begin position="1136"/>
        <end position="1145"/>
    </location>
</feature>
<dbReference type="Gene3D" id="3.30.200.20">
    <property type="entry name" value="Phosphorylase Kinase, domain 1"/>
    <property type="match status" value="1"/>
</dbReference>
<dbReference type="GO" id="GO:0005524">
    <property type="term" value="F:ATP binding"/>
    <property type="evidence" value="ECO:0007669"/>
    <property type="project" value="UniProtKB-UniRule"/>
</dbReference>
<evidence type="ECO:0000259" key="19">
    <source>
        <dbReference type="PROSITE" id="PS50011"/>
    </source>
</evidence>
<feature type="region of interest" description="Disordered" evidence="18">
    <location>
        <begin position="916"/>
        <end position="944"/>
    </location>
</feature>
<dbReference type="Pfam" id="PF00069">
    <property type="entry name" value="Pkinase"/>
    <property type="match status" value="1"/>
</dbReference>
<keyword evidence="11" id="KW-0805">Transcription regulation</keyword>
<evidence type="ECO:0000256" key="17">
    <source>
        <dbReference type="PROSITE-ProRule" id="PRU10141"/>
    </source>
</evidence>
<dbReference type="FunFam" id="1.10.510.10:FF:000029">
    <property type="entry name" value="Homeodomain-interacting protein kinase 2 isoform 1"/>
    <property type="match status" value="1"/>
</dbReference>
<dbReference type="PANTHER" id="PTHR24058:SF43">
    <property type="entry name" value="HOMEODOMAIN-INTERACTING PROTEIN KINASE 1"/>
    <property type="match status" value="1"/>
</dbReference>
<evidence type="ECO:0000256" key="7">
    <source>
        <dbReference type="ARBA" id="ARBA00022741"/>
    </source>
</evidence>
<keyword evidence="6" id="KW-0808">Transferase</keyword>
<evidence type="ECO:0000313" key="21">
    <source>
        <dbReference type="Proteomes" id="UP001177744"/>
    </source>
</evidence>
<evidence type="ECO:0000256" key="5">
    <source>
        <dbReference type="ARBA" id="ARBA00022553"/>
    </source>
</evidence>
<feature type="domain" description="Protein kinase" evidence="19">
    <location>
        <begin position="268"/>
        <end position="591"/>
    </location>
</feature>
<evidence type="ECO:0000256" key="4">
    <source>
        <dbReference type="ARBA" id="ARBA00022527"/>
    </source>
</evidence>
<evidence type="ECO:0000256" key="12">
    <source>
        <dbReference type="ARBA" id="ARBA00023163"/>
    </source>
</evidence>
<comment type="subcellular location">
    <subcellularLocation>
        <location evidence="1">Nucleus</location>
    </subcellularLocation>
</comment>
<dbReference type="FunFam" id="3.30.200.20:FF:000022">
    <property type="entry name" value="Homeodomain-interacting protein kinase 2 isoform 1"/>
    <property type="match status" value="1"/>
</dbReference>
<dbReference type="InterPro" id="IPR017441">
    <property type="entry name" value="Protein_kinase_ATP_BS"/>
</dbReference>
<evidence type="ECO:0000256" key="15">
    <source>
        <dbReference type="ARBA" id="ARBA00048679"/>
    </source>
</evidence>
<dbReference type="SUPFAM" id="SSF56112">
    <property type="entry name" value="Protein kinase-like (PK-like)"/>
    <property type="match status" value="1"/>
</dbReference>
<dbReference type="EMBL" id="JAULJE010000022">
    <property type="protein sequence ID" value="KAK1328956.1"/>
    <property type="molecule type" value="Genomic_DNA"/>
</dbReference>
<keyword evidence="5" id="KW-0597">Phosphoprotein</keyword>
<keyword evidence="13" id="KW-0539">Nucleus</keyword>
<dbReference type="AlphaFoldDB" id="A0AA40HE12"/>
<evidence type="ECO:0000256" key="13">
    <source>
        <dbReference type="ARBA" id="ARBA00023242"/>
    </source>
</evidence>
<evidence type="ECO:0000256" key="9">
    <source>
        <dbReference type="ARBA" id="ARBA00022840"/>
    </source>
</evidence>
<dbReference type="Gene3D" id="1.10.510.10">
    <property type="entry name" value="Transferase(Phosphotransferase) domain 1"/>
    <property type="match status" value="1"/>
</dbReference>
<evidence type="ECO:0000256" key="11">
    <source>
        <dbReference type="ARBA" id="ARBA00023015"/>
    </source>
</evidence>
<feature type="compositionally biased region" description="Low complexity" evidence="18">
    <location>
        <begin position="1082"/>
        <end position="1097"/>
    </location>
</feature>
<keyword evidence="8" id="KW-0418">Kinase</keyword>
<keyword evidence="4" id="KW-0723">Serine/threonine-protein kinase</keyword>